<proteinExistence type="predicted"/>
<gene>
    <name evidence="1" type="ORF">ACFSUE_15475</name>
</gene>
<evidence type="ECO:0000313" key="2">
    <source>
        <dbReference type="Proteomes" id="UP001597399"/>
    </source>
</evidence>
<sequence length="44" mass="5282">MWKTWVTTYYQKGYYTNDQMKVFVTATWITAEDYKTITGQNYAA</sequence>
<dbReference type="Pfam" id="PF09693">
    <property type="entry name" value="Phage_XkdX"/>
    <property type="match status" value="1"/>
</dbReference>
<protein>
    <submittedName>
        <fullName evidence="1">XkdX family protein</fullName>
    </submittedName>
</protein>
<accession>A0ABW5S5G8</accession>
<dbReference type="InterPro" id="IPR010022">
    <property type="entry name" value="XkdX"/>
</dbReference>
<organism evidence="1 2">
    <name type="scientific">Sporolactobacillus shoreicorticis</name>
    <dbReference type="NCBI Taxonomy" id="1923877"/>
    <lineage>
        <taxon>Bacteria</taxon>
        <taxon>Bacillati</taxon>
        <taxon>Bacillota</taxon>
        <taxon>Bacilli</taxon>
        <taxon>Bacillales</taxon>
        <taxon>Sporolactobacillaceae</taxon>
        <taxon>Sporolactobacillus</taxon>
    </lineage>
</organism>
<keyword evidence="2" id="KW-1185">Reference proteome</keyword>
<dbReference type="RefSeq" id="WP_253064731.1">
    <property type="nucleotide sequence ID" value="NZ_JAMXWM010000031.1"/>
</dbReference>
<dbReference type="NCBIfam" id="TIGR01669">
    <property type="entry name" value="phage_XkdX"/>
    <property type="match status" value="1"/>
</dbReference>
<name>A0ABW5S5G8_9BACL</name>
<dbReference type="Proteomes" id="UP001597399">
    <property type="component" value="Unassembled WGS sequence"/>
</dbReference>
<evidence type="ECO:0000313" key="1">
    <source>
        <dbReference type="EMBL" id="MFD2695016.1"/>
    </source>
</evidence>
<comment type="caution">
    <text evidence="1">The sequence shown here is derived from an EMBL/GenBank/DDBJ whole genome shotgun (WGS) entry which is preliminary data.</text>
</comment>
<reference evidence="2" key="1">
    <citation type="journal article" date="2019" name="Int. J. Syst. Evol. Microbiol.">
        <title>The Global Catalogue of Microorganisms (GCM) 10K type strain sequencing project: providing services to taxonomists for standard genome sequencing and annotation.</title>
        <authorList>
            <consortium name="The Broad Institute Genomics Platform"/>
            <consortium name="The Broad Institute Genome Sequencing Center for Infectious Disease"/>
            <person name="Wu L."/>
            <person name="Ma J."/>
        </authorList>
    </citation>
    <scope>NUCLEOTIDE SEQUENCE [LARGE SCALE GENOMIC DNA]</scope>
    <source>
        <strain evidence="2">TISTR 2466</strain>
    </source>
</reference>
<dbReference type="EMBL" id="JBHUMQ010000034">
    <property type="protein sequence ID" value="MFD2695016.1"/>
    <property type="molecule type" value="Genomic_DNA"/>
</dbReference>